<name>A0A1B0DBB9_PHLPP</name>
<sequence>MNCCSLGIFRYSATSRKSAYYSTAESIYRSVHEKNSQDGSQADDETQSHQMFGPASKIPALTTPVPDTWTTIEGDFVMVHAAYQNHLGSDCFFATASKLNDGIIWLCIIRGGVSRSQLLTFLLGLSSGTHIPSTQNDYIQMIPVQAFRLEPTSGGPPGCVTVDGERVEYGPIQGEIFRNMANVMVPAQS</sequence>
<organism evidence="1 2">
    <name type="scientific">Phlebotomus papatasi</name>
    <name type="common">Sandfly</name>
    <dbReference type="NCBI Taxonomy" id="29031"/>
    <lineage>
        <taxon>Eukaryota</taxon>
        <taxon>Metazoa</taxon>
        <taxon>Ecdysozoa</taxon>
        <taxon>Arthropoda</taxon>
        <taxon>Hexapoda</taxon>
        <taxon>Insecta</taxon>
        <taxon>Pterygota</taxon>
        <taxon>Neoptera</taxon>
        <taxon>Endopterygota</taxon>
        <taxon>Diptera</taxon>
        <taxon>Nematocera</taxon>
        <taxon>Psychodoidea</taxon>
        <taxon>Psychodidae</taxon>
        <taxon>Phlebotomus</taxon>
        <taxon>Phlebotomus</taxon>
    </lineage>
</organism>
<proteinExistence type="predicted"/>
<accession>A0A1B0DBB9</accession>
<dbReference type="PANTHER" id="PTHR12358">
    <property type="entry name" value="SPHINGOSINE KINASE"/>
    <property type="match status" value="1"/>
</dbReference>
<dbReference type="EnsemblMetazoa" id="PPAI005108-RA">
    <property type="protein sequence ID" value="PPAI005108-PA"/>
    <property type="gene ID" value="PPAI005108"/>
</dbReference>
<dbReference type="VEuPathDB" id="VectorBase:PPAPM1_001908"/>
<dbReference type="InterPro" id="IPR050187">
    <property type="entry name" value="Lipid_Phosphate_FormReg"/>
</dbReference>
<keyword evidence="2" id="KW-1185">Reference proteome</keyword>
<dbReference type="VEuPathDB" id="VectorBase:PPAI005108"/>
<dbReference type="GO" id="GO:0001727">
    <property type="term" value="F:lipid kinase activity"/>
    <property type="evidence" value="ECO:0007669"/>
    <property type="project" value="TreeGrafter"/>
</dbReference>
<dbReference type="InterPro" id="IPR016064">
    <property type="entry name" value="NAD/diacylglycerol_kinase_sf"/>
</dbReference>
<dbReference type="GO" id="GO:0005737">
    <property type="term" value="C:cytoplasm"/>
    <property type="evidence" value="ECO:0007669"/>
    <property type="project" value="TreeGrafter"/>
</dbReference>
<protein>
    <submittedName>
        <fullName evidence="1">Uncharacterized protein</fullName>
    </submittedName>
</protein>
<dbReference type="EMBL" id="AJVK01029861">
    <property type="status" value="NOT_ANNOTATED_CDS"/>
    <property type="molecule type" value="Genomic_DNA"/>
</dbReference>
<evidence type="ECO:0000313" key="2">
    <source>
        <dbReference type="Proteomes" id="UP000092462"/>
    </source>
</evidence>
<reference evidence="1" key="1">
    <citation type="submission" date="2022-08" db="UniProtKB">
        <authorList>
            <consortium name="EnsemblMetazoa"/>
        </authorList>
    </citation>
    <scope>IDENTIFICATION</scope>
    <source>
        <strain evidence="1">Israel</strain>
    </source>
</reference>
<dbReference type="GO" id="GO:0016020">
    <property type="term" value="C:membrane"/>
    <property type="evidence" value="ECO:0007669"/>
    <property type="project" value="TreeGrafter"/>
</dbReference>
<dbReference type="GO" id="GO:0046512">
    <property type="term" value="P:sphingosine biosynthetic process"/>
    <property type="evidence" value="ECO:0007669"/>
    <property type="project" value="TreeGrafter"/>
</dbReference>
<dbReference type="SUPFAM" id="SSF111331">
    <property type="entry name" value="NAD kinase/diacylglycerol kinase-like"/>
    <property type="match status" value="1"/>
</dbReference>
<dbReference type="Gene3D" id="2.60.200.40">
    <property type="match status" value="1"/>
</dbReference>
<dbReference type="PANTHER" id="PTHR12358:SF112">
    <property type="entry name" value="LD11247P-RELATED"/>
    <property type="match status" value="1"/>
</dbReference>
<dbReference type="Proteomes" id="UP000092462">
    <property type="component" value="Unassembled WGS sequence"/>
</dbReference>
<dbReference type="AlphaFoldDB" id="A0A1B0DBB9"/>
<evidence type="ECO:0000313" key="1">
    <source>
        <dbReference type="EnsemblMetazoa" id="PPAI005108-PA"/>
    </source>
</evidence>